<dbReference type="InterPro" id="IPR008930">
    <property type="entry name" value="Terpenoid_cyclase/PrenylTrfase"/>
</dbReference>
<evidence type="ECO:0000256" key="1">
    <source>
        <dbReference type="ARBA" id="ARBA00001946"/>
    </source>
</evidence>
<feature type="domain" description="Terpene synthase N-terminal" evidence="2">
    <location>
        <begin position="15"/>
        <end position="188"/>
    </location>
</feature>
<evidence type="ECO:0000313" key="4">
    <source>
        <dbReference type="Proteomes" id="UP001603857"/>
    </source>
</evidence>
<dbReference type="InterPro" id="IPR050148">
    <property type="entry name" value="Terpene_synthase-like"/>
</dbReference>
<evidence type="ECO:0000313" key="3">
    <source>
        <dbReference type="EMBL" id="KAL2331512.1"/>
    </source>
</evidence>
<dbReference type="EMBL" id="JBGMDY010000006">
    <property type="protein sequence ID" value="KAL2331512.1"/>
    <property type="molecule type" value="Genomic_DNA"/>
</dbReference>
<comment type="cofactor">
    <cofactor evidence="1">
        <name>Mg(2+)</name>
        <dbReference type="ChEBI" id="CHEBI:18420"/>
    </cofactor>
</comment>
<name>A0ABD1M6S7_9FABA</name>
<dbReference type="PANTHER" id="PTHR31225:SF241">
    <property type="entry name" value="TERPENE SYNTHASE FAMILY, METAL-BINDING DOMAIN PROTEIN"/>
    <property type="match status" value="1"/>
</dbReference>
<dbReference type="Gene3D" id="1.10.600.10">
    <property type="entry name" value="Farnesyl Diphosphate Synthase"/>
    <property type="match status" value="1"/>
</dbReference>
<keyword evidence="4" id="KW-1185">Reference proteome</keyword>
<dbReference type="AlphaFoldDB" id="A0ABD1M6S7"/>
<gene>
    <name evidence="3" type="ORF">Fmac_019093</name>
</gene>
<comment type="caution">
    <text evidence="3">The sequence shown here is derived from an EMBL/GenBank/DDBJ whole genome shotgun (WGS) entry which is preliminary data.</text>
</comment>
<reference evidence="3 4" key="1">
    <citation type="submission" date="2024-08" db="EMBL/GenBank/DDBJ databases">
        <title>Insights into the chromosomal genome structure of Flemingia macrophylla.</title>
        <authorList>
            <person name="Ding Y."/>
            <person name="Zhao Y."/>
            <person name="Bi W."/>
            <person name="Wu M."/>
            <person name="Zhao G."/>
            <person name="Gong Y."/>
            <person name="Li W."/>
            <person name="Zhang P."/>
        </authorList>
    </citation>
    <scope>NUCLEOTIDE SEQUENCE [LARGE SCALE GENOMIC DNA]</scope>
    <source>
        <strain evidence="3">DYQJB</strain>
        <tissue evidence="3">Leaf</tissue>
    </source>
</reference>
<dbReference type="InterPro" id="IPR001906">
    <property type="entry name" value="Terpene_synth_N"/>
</dbReference>
<dbReference type="InterPro" id="IPR008949">
    <property type="entry name" value="Isoprenoid_synthase_dom_sf"/>
</dbReference>
<dbReference type="Gene3D" id="1.50.10.130">
    <property type="entry name" value="Terpene synthase, N-terminal domain"/>
    <property type="match status" value="1"/>
</dbReference>
<dbReference type="SUPFAM" id="SSF48239">
    <property type="entry name" value="Terpenoid cyclases/Protein prenyltransferases"/>
    <property type="match status" value="1"/>
</dbReference>
<protein>
    <recommendedName>
        <fullName evidence="2">Terpene synthase N-terminal domain-containing protein</fullName>
    </recommendedName>
</protein>
<dbReference type="Pfam" id="PF01397">
    <property type="entry name" value="Terpene_synth"/>
    <property type="match status" value="1"/>
</dbReference>
<evidence type="ECO:0000259" key="2">
    <source>
        <dbReference type="Pfam" id="PF01397"/>
    </source>
</evidence>
<organism evidence="3 4">
    <name type="scientific">Flemingia macrophylla</name>
    <dbReference type="NCBI Taxonomy" id="520843"/>
    <lineage>
        <taxon>Eukaryota</taxon>
        <taxon>Viridiplantae</taxon>
        <taxon>Streptophyta</taxon>
        <taxon>Embryophyta</taxon>
        <taxon>Tracheophyta</taxon>
        <taxon>Spermatophyta</taxon>
        <taxon>Magnoliopsida</taxon>
        <taxon>eudicotyledons</taxon>
        <taxon>Gunneridae</taxon>
        <taxon>Pentapetalae</taxon>
        <taxon>rosids</taxon>
        <taxon>fabids</taxon>
        <taxon>Fabales</taxon>
        <taxon>Fabaceae</taxon>
        <taxon>Papilionoideae</taxon>
        <taxon>50 kb inversion clade</taxon>
        <taxon>NPAAA clade</taxon>
        <taxon>indigoferoid/millettioid clade</taxon>
        <taxon>Phaseoleae</taxon>
        <taxon>Flemingia</taxon>
    </lineage>
</organism>
<sequence length="281" mass="33214">MSDVRRPCVSFPADIWGDTFLQLASNQSKEVDDNVKQQAQSLKENVKMIFKSFTNQNIMQNLKFIDLLQRFGISYEFQHEIDQALEEIHNTCNEDDSHHSPSLLFRLLRQQGYEISSSIFNKLKDDQGNFNETLANNIQGLCDLYEAAHLRTHKDDILEEAYNFSKTHLEFLANNVNQSLAIKINHCLKRPFNKSLPRFEARFHMIIYEQDSSHNETLLTFAEMHFDILQKMHQKEIGNITKWWRKSTLVAKVPYVRDRVVKTFLLEIWKLPLKIWFLFLM</sequence>
<proteinExistence type="predicted"/>
<dbReference type="PANTHER" id="PTHR31225">
    <property type="entry name" value="OS04G0344100 PROTEIN-RELATED"/>
    <property type="match status" value="1"/>
</dbReference>
<accession>A0ABD1M6S7</accession>
<dbReference type="InterPro" id="IPR036965">
    <property type="entry name" value="Terpene_synth_N_sf"/>
</dbReference>
<dbReference type="Proteomes" id="UP001603857">
    <property type="component" value="Unassembled WGS sequence"/>
</dbReference>
<dbReference type="SUPFAM" id="SSF48576">
    <property type="entry name" value="Terpenoid synthases"/>
    <property type="match status" value="1"/>
</dbReference>